<dbReference type="OrthoDB" id="3701098at2"/>
<gene>
    <name evidence="1" type="ORF">SAMN06272739_2018</name>
</gene>
<proteinExistence type="predicted"/>
<reference evidence="2" key="1">
    <citation type="submission" date="2017-09" db="EMBL/GenBank/DDBJ databases">
        <authorList>
            <person name="Varghese N."/>
            <person name="Submissions S."/>
        </authorList>
    </citation>
    <scope>NUCLEOTIDE SEQUENCE [LARGE SCALE GENOMIC DNA]</scope>
    <source>
        <strain evidence="2">DSM 44270</strain>
    </source>
</reference>
<evidence type="ECO:0000313" key="1">
    <source>
        <dbReference type="EMBL" id="SOD98748.1"/>
    </source>
</evidence>
<dbReference type="AlphaFoldDB" id="A0A286GT87"/>
<dbReference type="Proteomes" id="UP000219482">
    <property type="component" value="Unassembled WGS sequence"/>
</dbReference>
<name>A0A286GT87_9ACTN</name>
<protein>
    <submittedName>
        <fullName evidence="1">Uncharacterized protein</fullName>
    </submittedName>
</protein>
<sequence>MELTACPECCAPAEIEWRLPVDSTHGPVDHVKVYCVRRHWFLMPSEEIAALAGVVPGAAHGTAS</sequence>
<dbReference type="EMBL" id="OCNK01000002">
    <property type="protein sequence ID" value="SOD98748.1"/>
    <property type="molecule type" value="Genomic_DNA"/>
</dbReference>
<organism evidence="1 2">
    <name type="scientific">Blastococcus haudaquaticus</name>
    <dbReference type="NCBI Taxonomy" id="1938745"/>
    <lineage>
        <taxon>Bacteria</taxon>
        <taxon>Bacillati</taxon>
        <taxon>Actinomycetota</taxon>
        <taxon>Actinomycetes</taxon>
        <taxon>Geodermatophilales</taxon>
        <taxon>Geodermatophilaceae</taxon>
        <taxon>Blastococcus</taxon>
    </lineage>
</organism>
<dbReference type="RefSeq" id="WP_159961662.1">
    <property type="nucleotide sequence ID" value="NZ_OCNK01000002.1"/>
</dbReference>
<evidence type="ECO:0000313" key="2">
    <source>
        <dbReference type="Proteomes" id="UP000219482"/>
    </source>
</evidence>
<keyword evidence="2" id="KW-1185">Reference proteome</keyword>
<accession>A0A286GT87</accession>